<evidence type="ECO:0000256" key="1">
    <source>
        <dbReference type="SAM" id="MobiDB-lite"/>
    </source>
</evidence>
<dbReference type="AlphaFoldDB" id="A0AAE0DGP1"/>
<dbReference type="Proteomes" id="UP001276659">
    <property type="component" value="Unassembled WGS sequence"/>
</dbReference>
<organism evidence="2 3">
    <name type="scientific">Lepraria neglecta</name>
    <dbReference type="NCBI Taxonomy" id="209136"/>
    <lineage>
        <taxon>Eukaryota</taxon>
        <taxon>Fungi</taxon>
        <taxon>Dikarya</taxon>
        <taxon>Ascomycota</taxon>
        <taxon>Pezizomycotina</taxon>
        <taxon>Lecanoromycetes</taxon>
        <taxon>OSLEUM clade</taxon>
        <taxon>Lecanoromycetidae</taxon>
        <taxon>Lecanorales</taxon>
        <taxon>Lecanorineae</taxon>
        <taxon>Stereocaulaceae</taxon>
        <taxon>Lepraria</taxon>
    </lineage>
</organism>
<accession>A0AAE0DGP1</accession>
<comment type="caution">
    <text evidence="2">The sequence shown here is derived from an EMBL/GenBank/DDBJ whole genome shotgun (WGS) entry which is preliminary data.</text>
</comment>
<feature type="region of interest" description="Disordered" evidence="1">
    <location>
        <begin position="163"/>
        <end position="242"/>
    </location>
</feature>
<dbReference type="EMBL" id="JASNWA010000010">
    <property type="protein sequence ID" value="KAK3168595.1"/>
    <property type="molecule type" value="Genomic_DNA"/>
</dbReference>
<feature type="region of interest" description="Disordered" evidence="1">
    <location>
        <begin position="124"/>
        <end position="150"/>
    </location>
</feature>
<gene>
    <name evidence="2" type="ORF">OEA41_005043</name>
</gene>
<feature type="compositionally biased region" description="Basic and acidic residues" evidence="1">
    <location>
        <begin position="163"/>
        <end position="206"/>
    </location>
</feature>
<name>A0AAE0DGP1_9LECA</name>
<evidence type="ECO:0000313" key="2">
    <source>
        <dbReference type="EMBL" id="KAK3168595.1"/>
    </source>
</evidence>
<evidence type="ECO:0000313" key="3">
    <source>
        <dbReference type="Proteomes" id="UP001276659"/>
    </source>
</evidence>
<protein>
    <submittedName>
        <fullName evidence="2">Uncharacterized protein</fullName>
    </submittedName>
</protein>
<sequence length="324" mass="37145">MIMSLHRNFARAVGVLSPQSRPSNLRTLNHDELTFLRKATSQHIEIARLKQITADDVSKGVDREYGKISKFHQQRNDKLTNHNDKLRDWLDTWRKTSAHYHTTATKAEEVNAMLKSKIRKLEADLERSEKDRQRENARHADELKSNDEENAAKVAELDRHFGELKTKHEQALVPEKSQELEARMSRAKKLGDRVDRVQTKLNKAAEENQEQTGKAANLDRRYKTSQKSLQDQTARADSLQSEVDSLTAKTEKLGETVLKDNKGEAKTIESRAKQMATEMADHRVKVAHDSTVKEGQRLLRNGRRSLNECILNGRPGWKAPKRMS</sequence>
<proteinExistence type="predicted"/>
<reference evidence="2" key="1">
    <citation type="submission" date="2022-11" db="EMBL/GenBank/DDBJ databases">
        <title>Chromosomal genome sequence assembly and mating type (MAT) locus characterization of the leprose asexual lichenized fungus Lepraria neglecta (Nyl.) Erichsen.</title>
        <authorList>
            <person name="Allen J.L."/>
            <person name="Pfeffer B."/>
        </authorList>
    </citation>
    <scope>NUCLEOTIDE SEQUENCE</scope>
    <source>
        <strain evidence="2">Allen 5258</strain>
    </source>
</reference>
<feature type="compositionally biased region" description="Polar residues" evidence="1">
    <location>
        <begin position="225"/>
        <end position="242"/>
    </location>
</feature>
<keyword evidence="3" id="KW-1185">Reference proteome</keyword>